<dbReference type="InterPro" id="IPR054352">
    <property type="entry name" value="ACT_Aspartokinase"/>
</dbReference>
<keyword evidence="8 13" id="KW-0418">Kinase</keyword>
<evidence type="ECO:0000256" key="13">
    <source>
        <dbReference type="RuleBase" id="RU003448"/>
    </source>
</evidence>
<dbReference type="InterPro" id="IPR005260">
    <property type="entry name" value="Asp_kin_monofn"/>
</dbReference>
<comment type="pathway">
    <text evidence="1 14">Amino-acid biosynthesis; L-lysine biosynthesis via DAP pathway; (S)-tetrahydrodipicolinate from L-aspartate: step 1/4.</text>
</comment>
<dbReference type="Pfam" id="PF00696">
    <property type="entry name" value="AA_kinase"/>
    <property type="match status" value="1"/>
</dbReference>
<dbReference type="Proteomes" id="UP000075502">
    <property type="component" value="Unassembled WGS sequence"/>
</dbReference>
<dbReference type="Pfam" id="PF22468">
    <property type="entry name" value="ACT_9"/>
    <property type="match status" value="1"/>
</dbReference>
<dbReference type="InterPro" id="IPR036393">
    <property type="entry name" value="AceGlu_kinase-like_sf"/>
</dbReference>
<evidence type="ECO:0000256" key="6">
    <source>
        <dbReference type="ARBA" id="ARBA00022679"/>
    </source>
</evidence>
<dbReference type="PROSITE" id="PS00324">
    <property type="entry name" value="ASPARTOKINASE"/>
    <property type="match status" value="1"/>
</dbReference>
<dbReference type="GO" id="GO:0009090">
    <property type="term" value="P:homoserine biosynthetic process"/>
    <property type="evidence" value="ECO:0007669"/>
    <property type="project" value="TreeGrafter"/>
</dbReference>
<evidence type="ECO:0000256" key="10">
    <source>
        <dbReference type="ARBA" id="ARBA00023154"/>
    </source>
</evidence>
<evidence type="ECO:0000259" key="15">
    <source>
        <dbReference type="PROSITE" id="PS51671"/>
    </source>
</evidence>
<gene>
    <name evidence="16" type="ORF">BE18_21270</name>
    <name evidence="17" type="ORF">BE21_39300</name>
</gene>
<dbReference type="InterPro" id="IPR041740">
    <property type="entry name" value="AKii-LysC-BS"/>
</dbReference>
<dbReference type="Proteomes" id="UP000075515">
    <property type="component" value="Unassembled WGS sequence"/>
</dbReference>
<feature type="domain" description="ACT" evidence="15">
    <location>
        <begin position="263"/>
        <end position="347"/>
    </location>
</feature>
<dbReference type="InterPro" id="IPR002912">
    <property type="entry name" value="ACT_dom"/>
</dbReference>
<evidence type="ECO:0000256" key="8">
    <source>
        <dbReference type="ARBA" id="ARBA00022777"/>
    </source>
</evidence>
<evidence type="ECO:0000256" key="1">
    <source>
        <dbReference type="ARBA" id="ARBA00004766"/>
    </source>
</evidence>
<organism evidence="16 19">
    <name type="scientific">Sorangium cellulosum</name>
    <name type="common">Polyangium cellulosum</name>
    <dbReference type="NCBI Taxonomy" id="56"/>
    <lineage>
        <taxon>Bacteria</taxon>
        <taxon>Pseudomonadati</taxon>
        <taxon>Myxococcota</taxon>
        <taxon>Polyangia</taxon>
        <taxon>Polyangiales</taxon>
        <taxon>Polyangiaceae</taxon>
        <taxon>Sorangium</taxon>
    </lineage>
</organism>
<dbReference type="UniPathway" id="UPA00051">
    <property type="reaction ID" value="UER00462"/>
</dbReference>
<evidence type="ECO:0000313" key="18">
    <source>
        <dbReference type="Proteomes" id="UP000075502"/>
    </source>
</evidence>
<evidence type="ECO:0000256" key="3">
    <source>
        <dbReference type="ARBA" id="ARBA00005139"/>
    </source>
</evidence>
<feature type="binding site" evidence="12">
    <location>
        <begin position="208"/>
        <end position="209"/>
    </location>
    <ligand>
        <name>ATP</name>
        <dbReference type="ChEBI" id="CHEBI:30616"/>
    </ligand>
</feature>
<dbReference type="GO" id="GO:0009088">
    <property type="term" value="P:threonine biosynthetic process"/>
    <property type="evidence" value="ECO:0007669"/>
    <property type="project" value="UniProtKB-UniPathway"/>
</dbReference>
<dbReference type="InterPro" id="IPR001341">
    <property type="entry name" value="Asp_kinase"/>
</dbReference>
<dbReference type="PROSITE" id="PS51671">
    <property type="entry name" value="ACT"/>
    <property type="match status" value="2"/>
</dbReference>
<feature type="domain" description="ACT" evidence="15">
    <location>
        <begin position="353"/>
        <end position="415"/>
    </location>
</feature>
<dbReference type="NCBIfam" id="NF005155">
    <property type="entry name" value="PRK06635.1-4"/>
    <property type="match status" value="1"/>
</dbReference>
<comment type="similarity">
    <text evidence="4 13">Belongs to the aspartokinase family.</text>
</comment>
<evidence type="ECO:0000256" key="11">
    <source>
        <dbReference type="ARBA" id="ARBA00047872"/>
    </source>
</evidence>
<accession>A0A150RLC6</accession>
<feature type="binding site" evidence="12">
    <location>
        <begin position="172"/>
        <end position="173"/>
    </location>
    <ligand>
        <name>ATP</name>
        <dbReference type="ChEBI" id="CHEBI:30616"/>
    </ligand>
</feature>
<keyword evidence="7 12" id="KW-0547">Nucleotide-binding</keyword>
<dbReference type="Gene3D" id="3.30.2130.10">
    <property type="entry name" value="VC0802-like"/>
    <property type="match status" value="1"/>
</dbReference>
<dbReference type="InterPro" id="IPR045865">
    <property type="entry name" value="ACT-like_dom_sf"/>
</dbReference>
<dbReference type="InterPro" id="IPR018042">
    <property type="entry name" value="Aspartate_kinase_CS"/>
</dbReference>
<evidence type="ECO:0000256" key="12">
    <source>
        <dbReference type="PIRSR" id="PIRSR000726-1"/>
    </source>
</evidence>
<dbReference type="FunFam" id="3.40.1160.10:FF:000002">
    <property type="entry name" value="Aspartokinase"/>
    <property type="match status" value="1"/>
</dbReference>
<dbReference type="NCBIfam" id="TIGR00657">
    <property type="entry name" value="asp_kinases"/>
    <property type="match status" value="1"/>
</dbReference>
<sequence length="415" mass="43243">MSLIVQKFGGTSVGSIERIQRAAARALATQQAGHDVVVIVSAMAGETNRLLKLASDIAPVPDAREMDALAATGEQVSAALMAIAIQAQGGKARSFLGHQLKILTDSAYTKARIKAIDAQRLHEALAGGKIAVVAGFQGVDDAGNITTLGRGGSDTSAVAIAAAVGAECEIYTDVDGVYTTDPNICKTARKIERISYEEMLELASLGAKVLQIRSVEVAMKYGVPVHVRSSFSDVPGTWVVGEEQSLESVTVTGVALDRNEARVMLVGVDDKPGVVAQIFGALAEENISVDMIIQNAPSYGLEARGAAGEVKADVTFTVGKADLPRAKQVMEKIAGGVGAVGIRYEEDIVKVSIVGLGMRTHAGVAARMFQLLAAEGINIQAISTSEIKISCLVSTKYAELAVRALHDGFGLGAKA</sequence>
<dbReference type="EMBL" id="JEMC01003544">
    <property type="protein sequence ID" value="KYF80538.1"/>
    <property type="molecule type" value="Genomic_DNA"/>
</dbReference>
<dbReference type="AlphaFoldDB" id="A0A150RLC6"/>
<dbReference type="PIRSF" id="PIRSF000726">
    <property type="entry name" value="Asp_kin"/>
    <property type="match status" value="1"/>
</dbReference>
<dbReference type="CDD" id="cd04913">
    <property type="entry name" value="ACT_AKii-LysC-BS-like_1"/>
    <property type="match status" value="1"/>
</dbReference>
<evidence type="ECO:0000256" key="2">
    <source>
        <dbReference type="ARBA" id="ARBA00004986"/>
    </source>
</evidence>
<dbReference type="PANTHER" id="PTHR21499:SF3">
    <property type="entry name" value="ASPARTOKINASE"/>
    <property type="match status" value="1"/>
</dbReference>
<keyword evidence="10" id="KW-0457">Lysine biosynthesis</keyword>
<keyword evidence="5 14" id="KW-0028">Amino-acid biosynthesis</keyword>
<feature type="binding site" evidence="12">
    <location>
        <begin position="7"/>
        <end position="10"/>
    </location>
    <ligand>
        <name>ATP</name>
        <dbReference type="ChEBI" id="CHEBI:30616"/>
    </ligand>
</feature>
<dbReference type="CDD" id="cd04261">
    <property type="entry name" value="AAK_AKii-LysC-BS"/>
    <property type="match status" value="1"/>
</dbReference>
<feature type="binding site" evidence="12">
    <location>
        <position position="47"/>
    </location>
    <ligand>
        <name>substrate</name>
    </ligand>
</feature>
<keyword evidence="9 12" id="KW-0067">ATP-binding</keyword>
<reference evidence="18 19" key="1">
    <citation type="submission" date="2014-02" db="EMBL/GenBank/DDBJ databases">
        <title>The small core and large imbalanced accessory genome model reveals a collaborative survival strategy of Sorangium cellulosum strains in nature.</title>
        <authorList>
            <person name="Han K."/>
            <person name="Peng R."/>
            <person name="Blom J."/>
            <person name="Li Y.-Z."/>
        </authorList>
    </citation>
    <scope>NUCLEOTIDE SEQUENCE [LARGE SCALE GENOMIC DNA]</scope>
    <source>
        <strain evidence="17 18">So0007-03</strain>
        <strain evidence="16 19">So0149</strain>
    </source>
</reference>
<dbReference type="FunFam" id="3.30.2130.10:FF:000002">
    <property type="entry name" value="Aspartokinase"/>
    <property type="match status" value="1"/>
</dbReference>
<dbReference type="Gene3D" id="3.40.1160.10">
    <property type="entry name" value="Acetylglutamate kinase-like"/>
    <property type="match status" value="1"/>
</dbReference>
<dbReference type="UniPathway" id="UPA00034">
    <property type="reaction ID" value="UER00015"/>
</dbReference>
<protein>
    <recommendedName>
        <fullName evidence="13">Aspartokinase</fullName>
        <ecNumber evidence="13">2.7.2.4</ecNumber>
    </recommendedName>
</protein>
<dbReference type="EMBL" id="JEME01001963">
    <property type="protein sequence ID" value="KYG05668.1"/>
    <property type="molecule type" value="Genomic_DNA"/>
</dbReference>
<dbReference type="NCBIfam" id="TIGR00656">
    <property type="entry name" value="asp_kin_monofn"/>
    <property type="match status" value="1"/>
</dbReference>
<evidence type="ECO:0000256" key="9">
    <source>
        <dbReference type="ARBA" id="ARBA00022840"/>
    </source>
</evidence>
<feature type="binding site" evidence="12">
    <location>
        <position position="178"/>
    </location>
    <ligand>
        <name>ATP</name>
        <dbReference type="ChEBI" id="CHEBI:30616"/>
    </ligand>
</feature>
<evidence type="ECO:0000256" key="4">
    <source>
        <dbReference type="ARBA" id="ARBA00010122"/>
    </source>
</evidence>
<evidence type="ECO:0000313" key="16">
    <source>
        <dbReference type="EMBL" id="KYF80538.1"/>
    </source>
</evidence>
<feature type="binding site" evidence="12">
    <location>
        <position position="74"/>
    </location>
    <ligand>
        <name>substrate</name>
    </ligand>
</feature>
<dbReference type="InterPro" id="IPR001048">
    <property type="entry name" value="Asp/Glu/Uridylate_kinase"/>
</dbReference>
<comment type="catalytic activity">
    <reaction evidence="11 13">
        <text>L-aspartate + ATP = 4-phospho-L-aspartate + ADP</text>
        <dbReference type="Rhea" id="RHEA:23776"/>
        <dbReference type="ChEBI" id="CHEBI:29991"/>
        <dbReference type="ChEBI" id="CHEBI:30616"/>
        <dbReference type="ChEBI" id="CHEBI:57535"/>
        <dbReference type="ChEBI" id="CHEBI:456216"/>
        <dbReference type="EC" id="2.7.2.4"/>
    </reaction>
</comment>
<dbReference type="CDD" id="cd04923">
    <property type="entry name" value="ACT_AK-LysC-DapG-like_2"/>
    <property type="match status" value="1"/>
</dbReference>
<dbReference type="SUPFAM" id="SSF53633">
    <property type="entry name" value="Carbamate kinase-like"/>
    <property type="match status" value="1"/>
</dbReference>
<dbReference type="Pfam" id="PF01842">
    <property type="entry name" value="ACT"/>
    <property type="match status" value="1"/>
</dbReference>
<name>A0A150RLC6_SORCE</name>
<dbReference type="GO" id="GO:0005524">
    <property type="term" value="F:ATP binding"/>
    <property type="evidence" value="ECO:0007669"/>
    <property type="project" value="UniProtKB-KW"/>
</dbReference>
<dbReference type="SUPFAM" id="SSF55021">
    <property type="entry name" value="ACT-like"/>
    <property type="match status" value="2"/>
</dbReference>
<evidence type="ECO:0000313" key="19">
    <source>
        <dbReference type="Proteomes" id="UP000075515"/>
    </source>
</evidence>
<keyword evidence="6 13" id="KW-0808">Transferase</keyword>
<dbReference type="GO" id="GO:0005829">
    <property type="term" value="C:cytosol"/>
    <property type="evidence" value="ECO:0007669"/>
    <property type="project" value="TreeGrafter"/>
</dbReference>
<dbReference type="NCBIfam" id="NF005154">
    <property type="entry name" value="PRK06635.1-2"/>
    <property type="match status" value="1"/>
</dbReference>
<evidence type="ECO:0000313" key="17">
    <source>
        <dbReference type="EMBL" id="KYG05668.1"/>
    </source>
</evidence>
<dbReference type="PANTHER" id="PTHR21499">
    <property type="entry name" value="ASPARTATE KINASE"/>
    <property type="match status" value="1"/>
</dbReference>
<evidence type="ECO:0000256" key="14">
    <source>
        <dbReference type="RuleBase" id="RU004249"/>
    </source>
</evidence>
<proteinExistence type="inferred from homology"/>
<dbReference type="EC" id="2.7.2.4" evidence="13"/>
<comment type="pathway">
    <text evidence="3 14">Amino-acid biosynthesis; L-threonine biosynthesis; L-threonine from L-aspartate: step 1/5.</text>
</comment>
<dbReference type="GO" id="GO:0009089">
    <property type="term" value="P:lysine biosynthetic process via diaminopimelate"/>
    <property type="evidence" value="ECO:0007669"/>
    <property type="project" value="UniProtKB-UniPathway"/>
</dbReference>
<dbReference type="UniPathway" id="UPA00050">
    <property type="reaction ID" value="UER00461"/>
</dbReference>
<dbReference type="GO" id="GO:0004072">
    <property type="term" value="F:aspartate kinase activity"/>
    <property type="evidence" value="ECO:0007669"/>
    <property type="project" value="UniProtKB-EC"/>
</dbReference>
<comment type="pathway">
    <text evidence="2 14">Amino-acid biosynthesis; L-methionine biosynthesis via de novo pathway; L-homoserine from L-aspartate: step 1/3.</text>
</comment>
<evidence type="ECO:0000256" key="5">
    <source>
        <dbReference type="ARBA" id="ARBA00022605"/>
    </source>
</evidence>
<comment type="caution">
    <text evidence="16">The sequence shown here is derived from an EMBL/GenBank/DDBJ whole genome shotgun (WGS) entry which is preliminary data.</text>
</comment>
<evidence type="ECO:0000256" key="7">
    <source>
        <dbReference type="ARBA" id="ARBA00022741"/>
    </source>
</evidence>